<protein>
    <submittedName>
        <fullName evidence="2">Uncharacterized protein</fullName>
    </submittedName>
</protein>
<organism evidence="2 3">
    <name type="scientific">Symbiodinium natans</name>
    <dbReference type="NCBI Taxonomy" id="878477"/>
    <lineage>
        <taxon>Eukaryota</taxon>
        <taxon>Sar</taxon>
        <taxon>Alveolata</taxon>
        <taxon>Dinophyceae</taxon>
        <taxon>Suessiales</taxon>
        <taxon>Symbiodiniaceae</taxon>
        <taxon>Symbiodinium</taxon>
    </lineage>
</organism>
<feature type="region of interest" description="Disordered" evidence="1">
    <location>
        <begin position="165"/>
        <end position="212"/>
    </location>
</feature>
<accession>A0A812S044</accession>
<dbReference type="EMBL" id="CAJNDS010002386">
    <property type="protein sequence ID" value="CAE7457334.1"/>
    <property type="molecule type" value="Genomic_DNA"/>
</dbReference>
<dbReference type="OrthoDB" id="446767at2759"/>
<feature type="compositionally biased region" description="Basic and acidic residues" evidence="1">
    <location>
        <begin position="14"/>
        <end position="25"/>
    </location>
</feature>
<evidence type="ECO:0000256" key="1">
    <source>
        <dbReference type="SAM" id="MobiDB-lite"/>
    </source>
</evidence>
<dbReference type="Proteomes" id="UP000604046">
    <property type="component" value="Unassembled WGS sequence"/>
</dbReference>
<feature type="region of interest" description="Disordered" evidence="1">
    <location>
        <begin position="122"/>
        <end position="145"/>
    </location>
</feature>
<evidence type="ECO:0000313" key="2">
    <source>
        <dbReference type="EMBL" id="CAE7457334.1"/>
    </source>
</evidence>
<proteinExistence type="predicted"/>
<evidence type="ECO:0000313" key="3">
    <source>
        <dbReference type="Proteomes" id="UP000604046"/>
    </source>
</evidence>
<feature type="compositionally biased region" description="Basic and acidic residues" evidence="1">
    <location>
        <begin position="122"/>
        <end position="140"/>
    </location>
</feature>
<feature type="compositionally biased region" description="Basic and acidic residues" evidence="1">
    <location>
        <begin position="165"/>
        <end position="189"/>
    </location>
</feature>
<dbReference type="InterPro" id="IPR033371">
    <property type="entry name" value="ARGLU1"/>
</dbReference>
<comment type="caution">
    <text evidence="2">The sequence shown here is derived from an EMBL/GenBank/DDBJ whole genome shotgun (WGS) entry which is preliminary data.</text>
</comment>
<feature type="region of interest" description="Disordered" evidence="1">
    <location>
        <begin position="1"/>
        <end position="25"/>
    </location>
</feature>
<dbReference type="AlphaFoldDB" id="A0A812S044"/>
<sequence length="212" mass="24226">MPGLPGGLGLRTPLGEHRAPGASQEPRETLIKTYGDSGMPHEVLFEIGLVQMETGFTWSACIQPFVCDFSSSMQIVTPSRNLQSNLPVKVKVEEEKTRLEAIMLKEVEETKAQILEEIAHKKQEEEEKEKAVAEERKKEEEEREVEQRQLLALRAKVDEERLKELEHRQEAQRKERQQKAQEEQKKAAETSRLLNTKGQRTAVGFKLKPSVL</sequence>
<name>A0A812S044_9DINO</name>
<reference evidence="2" key="1">
    <citation type="submission" date="2021-02" db="EMBL/GenBank/DDBJ databases">
        <authorList>
            <person name="Dougan E. K."/>
            <person name="Rhodes N."/>
            <person name="Thang M."/>
            <person name="Chan C."/>
        </authorList>
    </citation>
    <scope>NUCLEOTIDE SEQUENCE</scope>
</reference>
<keyword evidence="3" id="KW-1185">Reference proteome</keyword>
<gene>
    <name evidence="2" type="ORF">SNAT2548_LOCUS25277</name>
</gene>
<dbReference type="Pfam" id="PF15346">
    <property type="entry name" value="ARGLU"/>
    <property type="match status" value="1"/>
</dbReference>